<dbReference type="InterPro" id="IPR011545">
    <property type="entry name" value="DEAD/DEAH_box_helicase_dom"/>
</dbReference>
<evidence type="ECO:0000256" key="7">
    <source>
        <dbReference type="ARBA" id="ARBA00022840"/>
    </source>
</evidence>
<feature type="domain" description="Helicase ATP-binding" evidence="14">
    <location>
        <begin position="562"/>
        <end position="724"/>
    </location>
</feature>
<dbReference type="AlphaFoldDB" id="A0A6I2UBM3"/>
<dbReference type="GeneID" id="96778856"/>
<dbReference type="HAMAP" id="MF_00969">
    <property type="entry name" value="TRCF"/>
    <property type="match status" value="1"/>
</dbReference>
<keyword evidence="17" id="KW-1185">Reference proteome</keyword>
<evidence type="ECO:0000256" key="11">
    <source>
        <dbReference type="ARBA" id="ARBA00061399"/>
    </source>
</evidence>
<dbReference type="Pfam" id="PF02559">
    <property type="entry name" value="CarD_TRCF_RID"/>
    <property type="match status" value="1"/>
</dbReference>
<dbReference type="PROSITE" id="PS51194">
    <property type="entry name" value="HELICASE_CTER"/>
    <property type="match status" value="1"/>
</dbReference>
<dbReference type="InterPro" id="IPR037235">
    <property type="entry name" value="TRCF-like_C_D7"/>
</dbReference>
<organism evidence="16 17">
    <name type="scientific">Anaerovibrio slackiae</name>
    <dbReference type="NCBI Taxonomy" id="2652309"/>
    <lineage>
        <taxon>Bacteria</taxon>
        <taxon>Bacillati</taxon>
        <taxon>Bacillota</taxon>
        <taxon>Negativicutes</taxon>
        <taxon>Selenomonadales</taxon>
        <taxon>Selenomonadaceae</taxon>
        <taxon>Anaerovibrio</taxon>
    </lineage>
</organism>
<evidence type="ECO:0000256" key="12">
    <source>
        <dbReference type="ARBA" id="ARBA00070128"/>
    </source>
</evidence>
<dbReference type="GO" id="GO:0005737">
    <property type="term" value="C:cytoplasm"/>
    <property type="evidence" value="ECO:0007669"/>
    <property type="project" value="UniProtKB-SubCell"/>
</dbReference>
<keyword evidence="4 13" id="KW-0227">DNA damage</keyword>
<evidence type="ECO:0000256" key="10">
    <source>
        <dbReference type="ARBA" id="ARBA00061104"/>
    </source>
</evidence>
<dbReference type="Gene3D" id="3.30.2060.10">
    <property type="entry name" value="Penicillin-binding protein 1b domain"/>
    <property type="match status" value="1"/>
</dbReference>
<dbReference type="Gene3D" id="3.40.50.11180">
    <property type="match status" value="1"/>
</dbReference>
<evidence type="ECO:0000259" key="14">
    <source>
        <dbReference type="PROSITE" id="PS51192"/>
    </source>
</evidence>
<accession>A0A6I2UBM3</accession>
<keyword evidence="7 13" id="KW-0067">ATP-binding</keyword>
<dbReference type="InterPro" id="IPR004576">
    <property type="entry name" value="Mfd"/>
</dbReference>
<gene>
    <name evidence="13 16" type="primary">mfd</name>
    <name evidence="16" type="ORF">FYJ84_07995</name>
</gene>
<dbReference type="Pfam" id="PF00270">
    <property type="entry name" value="DEAD"/>
    <property type="match status" value="1"/>
</dbReference>
<dbReference type="GO" id="GO:0016787">
    <property type="term" value="F:hydrolase activity"/>
    <property type="evidence" value="ECO:0007669"/>
    <property type="project" value="UniProtKB-KW"/>
</dbReference>
<evidence type="ECO:0000256" key="9">
    <source>
        <dbReference type="ARBA" id="ARBA00023204"/>
    </source>
</evidence>
<evidence type="ECO:0000313" key="16">
    <source>
        <dbReference type="EMBL" id="MSU08923.1"/>
    </source>
</evidence>
<dbReference type="SMART" id="SM01058">
    <property type="entry name" value="CarD_TRCF"/>
    <property type="match status" value="1"/>
</dbReference>
<dbReference type="Proteomes" id="UP000433181">
    <property type="component" value="Unassembled WGS sequence"/>
</dbReference>
<dbReference type="SMART" id="SM00490">
    <property type="entry name" value="HELICc"/>
    <property type="match status" value="1"/>
</dbReference>
<evidence type="ECO:0000259" key="15">
    <source>
        <dbReference type="PROSITE" id="PS51194"/>
    </source>
</evidence>
<dbReference type="SUPFAM" id="SSF52540">
    <property type="entry name" value="P-loop containing nucleoside triphosphate hydrolases"/>
    <property type="match status" value="4"/>
</dbReference>
<comment type="function">
    <text evidence="13">Couples transcription and DNA repair by recognizing RNA polymerase (RNAP) stalled at DNA lesions. Mediates ATP-dependent release of RNAP and its truncated transcript from the DNA, and recruitment of nucleotide excision repair machinery to the damaged site.</text>
</comment>
<dbReference type="EC" id="3.6.4.-" evidence="13"/>
<dbReference type="PROSITE" id="PS51192">
    <property type="entry name" value="HELICASE_ATP_BIND_1"/>
    <property type="match status" value="1"/>
</dbReference>
<keyword evidence="6" id="KW-0347">Helicase</keyword>
<dbReference type="Gene3D" id="3.90.1150.50">
    <property type="entry name" value="Transcription-repair-coupling factor, D7 domain"/>
    <property type="match status" value="1"/>
</dbReference>
<keyword evidence="2 13" id="KW-0963">Cytoplasm</keyword>
<proteinExistence type="inferred from homology"/>
<dbReference type="EMBL" id="VUNR01000014">
    <property type="protein sequence ID" value="MSU08923.1"/>
    <property type="molecule type" value="Genomic_DNA"/>
</dbReference>
<sequence length="1089" mass="122200">MQALLNAMLQDSSIREMAGQFKKKQGQAFVYGLAGTQKHSAFAACYLQNTAVIITSGSQELSGWREDLQSLLPDTEVVELPVLDMAEFNAAAKGLHRLARRMEVLGRLLKGDRLVVLATVEAAMQKGISPDAYRELSLVLEPGMAFGREKLLQQLVKLGYERSDQVEMAGDFSVRGGIVDVFPLNSPHPCRIEFFDDEIDSIRSFHIVTQLSVEKLDIVEILPFGGVAEKQRKSCFTDFLPADGTVIIDEPLKAREESIKLLKENPDIRSRMFNWEELSQQVEGRNVLLLALMLHNLHNAALDRIISVKVNGVTSYQKQMDMVVSDAQDWLSAGNGMLITLGDMIKSASLKELFGRQRLAAVETNPEEPVKPGRINLVQGALLNGFELPGAGLVLVTEKDIFGRQKKKLSRVSSEERISSFREINVGDYVVHTQHGIGKYMGVETVEIEGIRRDYLRIQYGGDDKLFVPTDQVGMLQKYIGSEGEIPRLHRMGSTAWAKAKAKAKSAVEDIAQDLIRLYAQRKKTQGFAFGPDTVWQNEFEDAFPFEETPDQLAAINDIKRDMERQQPMDRLLCGDVGFGKTEVAIRAAFKAVMGGKQVAVLVPTTVLAQQHYQTFEERFRNFGPSVDVINRFRSAKEQKAILEKTREGRVDILIGTHALLNQKKVQFKDLGLLIVDEEQRFGVKQKEKIKSLAVGIDVLTLSATPIPRTLHMSLAGARDMSIISSPPQERFPVQTYVVENSNSIIRNAIHRELKRGGQVYFVYNRVETIEQMKLKLEEIVPDAVIQIAHGQMPEAQLERVMVEFYEGKYDILLATSIIESGLDIANANTIIVYDADRFGLAQLYQMRGRVGRSNHLAYAYLLYQQNKVLSEVAEKRLQAIKEFAELGAGFKIAMRDLEIRGAGDLLGAQQHGHIASVGFEMYCRLLDEAMQQIKTGKPVEIIPEPLIEIPVEAYLDGGYIGDAMHKIEIYQKIAAVRDNDQLEAVFGELTDRFGEPPMQVLNLLDVAKVRNYARQIGIEKIVQTPMFLEIYFRDTPNIRPEGMLAVSQELKSALKVLKERNLMRIALRALARKRVLDFVLDIVEKLAA</sequence>
<protein>
    <recommendedName>
        <fullName evidence="12 13">Transcription-repair-coupling factor</fullName>
        <shortName evidence="13">TRCF</shortName>
        <ecNumber evidence="13">3.6.4.-</ecNumber>
    </recommendedName>
</protein>
<keyword evidence="9 13" id="KW-0234">DNA repair</keyword>
<dbReference type="InterPro" id="IPR005118">
    <property type="entry name" value="TRCF_C"/>
</dbReference>
<evidence type="ECO:0000256" key="8">
    <source>
        <dbReference type="ARBA" id="ARBA00023125"/>
    </source>
</evidence>
<dbReference type="SMART" id="SM00487">
    <property type="entry name" value="DEXDc"/>
    <property type="match status" value="1"/>
</dbReference>
<keyword evidence="8 13" id="KW-0238">DNA-binding</keyword>
<evidence type="ECO:0000256" key="5">
    <source>
        <dbReference type="ARBA" id="ARBA00022801"/>
    </source>
</evidence>
<dbReference type="InterPro" id="IPR041471">
    <property type="entry name" value="UvrB_inter"/>
</dbReference>
<dbReference type="SUPFAM" id="SSF141259">
    <property type="entry name" value="CarD-like"/>
    <property type="match status" value="1"/>
</dbReference>
<dbReference type="InterPro" id="IPR003711">
    <property type="entry name" value="CarD-like/TRCF_RID"/>
</dbReference>
<dbReference type="Gene3D" id="2.40.10.170">
    <property type="match status" value="1"/>
</dbReference>
<evidence type="ECO:0000256" key="13">
    <source>
        <dbReference type="HAMAP-Rule" id="MF_00969"/>
    </source>
</evidence>
<comment type="similarity">
    <text evidence="11 13">In the C-terminal section; belongs to the helicase family. RecG subfamily.</text>
</comment>
<dbReference type="SUPFAM" id="SSF143517">
    <property type="entry name" value="TRCF domain-like"/>
    <property type="match status" value="1"/>
</dbReference>
<dbReference type="InterPro" id="IPR027417">
    <property type="entry name" value="P-loop_NTPase"/>
</dbReference>
<dbReference type="InterPro" id="IPR001650">
    <property type="entry name" value="Helicase_C-like"/>
</dbReference>
<dbReference type="CDD" id="cd17991">
    <property type="entry name" value="DEXHc_TRCF"/>
    <property type="match status" value="1"/>
</dbReference>
<dbReference type="NCBIfam" id="TIGR00580">
    <property type="entry name" value="mfd"/>
    <property type="match status" value="1"/>
</dbReference>
<reference evidence="16 17" key="1">
    <citation type="submission" date="2019-08" db="EMBL/GenBank/DDBJ databases">
        <title>In-depth cultivation of the pig gut microbiome towards novel bacterial diversity and tailored functional studies.</title>
        <authorList>
            <person name="Wylensek D."/>
            <person name="Hitch T.C.A."/>
            <person name="Clavel T."/>
        </authorList>
    </citation>
    <scope>NUCLEOTIDE SEQUENCE [LARGE SCALE GENOMIC DNA]</scope>
    <source>
        <strain evidence="16 17">WCA-693-APC-5D-A</strain>
    </source>
</reference>
<dbReference type="PANTHER" id="PTHR47964:SF1">
    <property type="entry name" value="ATP-DEPENDENT DNA HELICASE HOMOLOG RECG, CHLOROPLASTIC"/>
    <property type="match status" value="1"/>
</dbReference>
<dbReference type="RefSeq" id="WP_154407154.1">
    <property type="nucleotide sequence ID" value="NZ_VUNR01000014.1"/>
</dbReference>
<dbReference type="GO" id="GO:0005524">
    <property type="term" value="F:ATP binding"/>
    <property type="evidence" value="ECO:0007669"/>
    <property type="project" value="UniProtKB-UniRule"/>
</dbReference>
<feature type="domain" description="Helicase C-terminal" evidence="15">
    <location>
        <begin position="745"/>
        <end position="899"/>
    </location>
</feature>
<evidence type="ECO:0000256" key="1">
    <source>
        <dbReference type="ARBA" id="ARBA00004496"/>
    </source>
</evidence>
<dbReference type="FunFam" id="3.40.50.300:FF:000546">
    <property type="entry name" value="Transcription-repair-coupling factor"/>
    <property type="match status" value="1"/>
</dbReference>
<dbReference type="Pfam" id="PF03461">
    <property type="entry name" value="TRCF"/>
    <property type="match status" value="1"/>
</dbReference>
<dbReference type="InterPro" id="IPR014001">
    <property type="entry name" value="Helicase_ATP-bd"/>
</dbReference>
<dbReference type="GO" id="GO:0003684">
    <property type="term" value="F:damaged DNA binding"/>
    <property type="evidence" value="ECO:0007669"/>
    <property type="project" value="InterPro"/>
</dbReference>
<keyword evidence="3 13" id="KW-0547">Nucleotide-binding</keyword>
<evidence type="ECO:0000313" key="17">
    <source>
        <dbReference type="Proteomes" id="UP000433181"/>
    </source>
</evidence>
<dbReference type="InterPro" id="IPR047112">
    <property type="entry name" value="RecG/Mfd"/>
</dbReference>
<dbReference type="Gene3D" id="3.40.50.300">
    <property type="entry name" value="P-loop containing nucleotide triphosphate hydrolases"/>
    <property type="match status" value="2"/>
</dbReference>
<dbReference type="GO" id="GO:0003678">
    <property type="term" value="F:DNA helicase activity"/>
    <property type="evidence" value="ECO:0007669"/>
    <property type="project" value="TreeGrafter"/>
</dbReference>
<keyword evidence="5 13" id="KW-0378">Hydrolase</keyword>
<dbReference type="GO" id="GO:0000716">
    <property type="term" value="P:transcription-coupled nucleotide-excision repair, DNA damage recognition"/>
    <property type="evidence" value="ECO:0007669"/>
    <property type="project" value="UniProtKB-UniRule"/>
</dbReference>
<dbReference type="GO" id="GO:0006355">
    <property type="term" value="P:regulation of DNA-templated transcription"/>
    <property type="evidence" value="ECO:0007669"/>
    <property type="project" value="UniProtKB-UniRule"/>
</dbReference>
<comment type="similarity">
    <text evidence="10 13">In the N-terminal section; belongs to the UvrB family.</text>
</comment>
<dbReference type="Pfam" id="PF00271">
    <property type="entry name" value="Helicase_C"/>
    <property type="match status" value="1"/>
</dbReference>
<name>A0A6I2UBM3_9FIRM</name>
<evidence type="ECO:0000256" key="4">
    <source>
        <dbReference type="ARBA" id="ARBA00022763"/>
    </source>
</evidence>
<dbReference type="InterPro" id="IPR036101">
    <property type="entry name" value="CarD-like/TRCF_RID_sf"/>
</dbReference>
<dbReference type="Pfam" id="PF17757">
    <property type="entry name" value="UvrB_inter"/>
    <property type="match status" value="1"/>
</dbReference>
<comment type="caution">
    <text evidence="16">The sequence shown here is derived from an EMBL/GenBank/DDBJ whole genome shotgun (WGS) entry which is preliminary data.</text>
</comment>
<dbReference type="SMART" id="SM00982">
    <property type="entry name" value="TRCF"/>
    <property type="match status" value="1"/>
</dbReference>
<evidence type="ECO:0000256" key="2">
    <source>
        <dbReference type="ARBA" id="ARBA00022490"/>
    </source>
</evidence>
<evidence type="ECO:0000256" key="3">
    <source>
        <dbReference type="ARBA" id="ARBA00022741"/>
    </source>
</evidence>
<evidence type="ECO:0000256" key="6">
    <source>
        <dbReference type="ARBA" id="ARBA00022806"/>
    </source>
</evidence>
<comment type="subcellular location">
    <subcellularLocation>
        <location evidence="1 13">Cytoplasm</location>
    </subcellularLocation>
</comment>
<dbReference type="PANTHER" id="PTHR47964">
    <property type="entry name" value="ATP-DEPENDENT DNA HELICASE HOMOLOG RECG, CHLOROPLASTIC"/>
    <property type="match status" value="1"/>
</dbReference>